<dbReference type="Proteomes" id="UP000095645">
    <property type="component" value="Unassembled WGS sequence"/>
</dbReference>
<dbReference type="AlphaFoldDB" id="A0A174AJY7"/>
<dbReference type="SUPFAM" id="SSF56024">
    <property type="entry name" value="Phospholipase D/nuclease"/>
    <property type="match status" value="2"/>
</dbReference>
<dbReference type="Pfam" id="PF13091">
    <property type="entry name" value="PLDc_2"/>
    <property type="match status" value="2"/>
</dbReference>
<sequence length="466" mass="53355">MKKILKRTGKIFCLFLLIVVLVNVLSPLFCRKPDEKYVESLRKTEFTSETAGVERICCIDDNEEALLWRLRMIGTAKESIVLSTFDLRADDNGTKILAALNCAAARGVKIQLLIDGIYQQLFLAGSNDFQALASYENVEVGVYNPVTPVNLFKVNYRMHDKYLIVDEKMYLLGGRNSNDIFLGNQTKGINEDRDILVYDTSEGQGESLNQLEDYFHKIWKESCVSIKKGKQSSRYTDAYRHMEEIYISLLKRYNDIETYSAWEKDTIEANKITLINNGIEAGRKTPQVLQTIQYLTENADHVIIQTPYVICNGYMYDVLQGISDHAKLQIVLNAVEKGSNPWGCTDYLNQKKKILETGADVYELMNDYPVHTKAVLINDRLSVVGSYNLDMRSTYLDTELMLVIDSEKLSQQIHETESDYMEKSKEVLANGQETEGAKYQGKVLNRKKKLYYGVLRIIIRPLRQLL</sequence>
<dbReference type="PROSITE" id="PS50035">
    <property type="entry name" value="PLD"/>
    <property type="match status" value="2"/>
</dbReference>
<reference evidence="2 3" key="1">
    <citation type="submission" date="2015-09" db="EMBL/GenBank/DDBJ databases">
        <authorList>
            <consortium name="Pathogen Informatics"/>
        </authorList>
    </citation>
    <scope>NUCLEOTIDE SEQUENCE [LARGE SCALE GENOMIC DNA]</scope>
    <source>
        <strain evidence="2 3">2789STDY5834861</strain>
    </source>
</reference>
<evidence type="ECO:0000259" key="1">
    <source>
        <dbReference type="PROSITE" id="PS50035"/>
    </source>
</evidence>
<gene>
    <name evidence="2" type="primary">cls_1</name>
    <name evidence="2" type="ORF">ERS852476_01310</name>
</gene>
<organism evidence="2 3">
    <name type="scientific">Blautia obeum</name>
    <dbReference type="NCBI Taxonomy" id="40520"/>
    <lineage>
        <taxon>Bacteria</taxon>
        <taxon>Bacillati</taxon>
        <taxon>Bacillota</taxon>
        <taxon>Clostridia</taxon>
        <taxon>Lachnospirales</taxon>
        <taxon>Lachnospiraceae</taxon>
        <taxon>Blautia</taxon>
    </lineage>
</organism>
<protein>
    <submittedName>
        <fullName evidence="2">Cardiolipin synthase</fullName>
        <ecNumber evidence="2">2.7.8.-</ecNumber>
    </submittedName>
</protein>
<dbReference type="InterPro" id="IPR001736">
    <property type="entry name" value="PLipase_D/transphosphatidylase"/>
</dbReference>
<dbReference type="EMBL" id="CYZP01000009">
    <property type="protein sequence ID" value="CUN87766.1"/>
    <property type="molecule type" value="Genomic_DNA"/>
</dbReference>
<dbReference type="RefSeq" id="WP_055057782.1">
    <property type="nucleotide sequence ID" value="NZ_CYZP01000009.1"/>
</dbReference>
<keyword evidence="2" id="KW-0808">Transferase</keyword>
<feature type="domain" description="PLD phosphodiesterase" evidence="1">
    <location>
        <begin position="154"/>
        <end position="181"/>
    </location>
</feature>
<evidence type="ECO:0000313" key="2">
    <source>
        <dbReference type="EMBL" id="CUN87766.1"/>
    </source>
</evidence>
<dbReference type="Gene3D" id="3.30.870.10">
    <property type="entry name" value="Endonuclease Chain A"/>
    <property type="match status" value="2"/>
</dbReference>
<dbReference type="InterPro" id="IPR025202">
    <property type="entry name" value="PLD-like_dom"/>
</dbReference>
<name>A0A174AJY7_9FIRM</name>
<proteinExistence type="predicted"/>
<dbReference type="EC" id="2.7.8.-" evidence="2"/>
<dbReference type="GO" id="GO:0030572">
    <property type="term" value="F:phosphatidyltransferase activity"/>
    <property type="evidence" value="ECO:0007669"/>
    <property type="project" value="UniProtKB-ARBA"/>
</dbReference>
<dbReference type="SMART" id="SM00155">
    <property type="entry name" value="PLDc"/>
    <property type="match status" value="2"/>
</dbReference>
<dbReference type="PANTHER" id="PTHR21248">
    <property type="entry name" value="CARDIOLIPIN SYNTHASE"/>
    <property type="match status" value="1"/>
</dbReference>
<accession>A0A174AJY7</accession>
<evidence type="ECO:0000313" key="3">
    <source>
        <dbReference type="Proteomes" id="UP000095645"/>
    </source>
</evidence>
<dbReference type="CDD" id="cd09113">
    <property type="entry name" value="PLDc_ymdC_like_2"/>
    <property type="match status" value="1"/>
</dbReference>
<dbReference type="PANTHER" id="PTHR21248:SF12">
    <property type="entry name" value="CARDIOLIPIN SYNTHASE C"/>
    <property type="match status" value="1"/>
</dbReference>
<dbReference type="GO" id="GO:0032049">
    <property type="term" value="P:cardiolipin biosynthetic process"/>
    <property type="evidence" value="ECO:0007669"/>
    <property type="project" value="UniProtKB-ARBA"/>
</dbReference>
<feature type="domain" description="PLD phosphodiesterase" evidence="1">
    <location>
        <begin position="366"/>
        <end position="393"/>
    </location>
</feature>